<evidence type="ECO:0000256" key="5">
    <source>
        <dbReference type="ARBA" id="ARBA00023136"/>
    </source>
</evidence>
<keyword evidence="6" id="KW-0675">Receptor</keyword>
<feature type="transmembrane region" description="Helical" evidence="6">
    <location>
        <begin position="154"/>
        <end position="173"/>
    </location>
</feature>
<keyword evidence="5 6" id="KW-0472">Membrane</keyword>
<evidence type="ECO:0000256" key="2">
    <source>
        <dbReference type="ARBA" id="ARBA00022475"/>
    </source>
</evidence>
<evidence type="ECO:0000256" key="6">
    <source>
        <dbReference type="RuleBase" id="RU363108"/>
    </source>
</evidence>
<feature type="transmembrane region" description="Helical" evidence="6">
    <location>
        <begin position="273"/>
        <end position="291"/>
    </location>
</feature>
<comment type="function">
    <text evidence="6">Gustatory receptor which mediates acceptance or avoidance behavior, depending on its substrates.</text>
</comment>
<dbReference type="GO" id="GO:0005886">
    <property type="term" value="C:plasma membrane"/>
    <property type="evidence" value="ECO:0007669"/>
    <property type="project" value="UniProtKB-SubCell"/>
</dbReference>
<keyword evidence="3 6" id="KW-0812">Transmembrane</keyword>
<dbReference type="VEuPathDB" id="VectorBase:AARA21_013360"/>
<name>A0A182II37_ANOAR</name>
<feature type="transmembrane region" description="Helical" evidence="6">
    <location>
        <begin position="92"/>
        <end position="116"/>
    </location>
</feature>
<organism evidence="7 8">
    <name type="scientific">Anopheles arabiensis</name>
    <name type="common">Mosquito</name>
    <dbReference type="NCBI Taxonomy" id="7173"/>
    <lineage>
        <taxon>Eukaryota</taxon>
        <taxon>Metazoa</taxon>
        <taxon>Ecdysozoa</taxon>
        <taxon>Arthropoda</taxon>
        <taxon>Hexapoda</taxon>
        <taxon>Insecta</taxon>
        <taxon>Pterygota</taxon>
        <taxon>Neoptera</taxon>
        <taxon>Endopterygota</taxon>
        <taxon>Diptera</taxon>
        <taxon>Nematocera</taxon>
        <taxon>Culicoidea</taxon>
        <taxon>Culicidae</taxon>
        <taxon>Anophelinae</taxon>
        <taxon>Anopheles</taxon>
    </lineage>
</organism>
<dbReference type="AlphaFoldDB" id="A0A182II37"/>
<dbReference type="GO" id="GO:0050909">
    <property type="term" value="P:sensory perception of taste"/>
    <property type="evidence" value="ECO:0007669"/>
    <property type="project" value="InterPro"/>
</dbReference>
<proteinExistence type="inferred from homology"/>
<evidence type="ECO:0000313" key="8">
    <source>
        <dbReference type="Proteomes" id="UP000075840"/>
    </source>
</evidence>
<feature type="transmembrane region" description="Helical" evidence="6">
    <location>
        <begin position="390"/>
        <end position="408"/>
    </location>
</feature>
<dbReference type="EMBL" id="APCN01003655">
    <property type="status" value="NOT_ANNOTATED_CDS"/>
    <property type="molecule type" value="Genomic_DNA"/>
</dbReference>
<keyword evidence="2 6" id="KW-1003">Cell membrane</keyword>
<sequence length="418" mass="47846">MHRLRTEKCAYFRNLLVDTCRLAIRLSQWCCTAPYPLDPYQRIKPYRQSKSFQTINILRRFLAALVFGITLSVPFLLYFLKADRVNAFKIPLSIRLMFYLQALLQMGTLSYVLLVYQFRTSFHRFYFDRLVCVLEHFGRRDIDKSLSALQTNMCRLLIASLVFVILVFSALVVRDHSWSNLLKVGIYLATQLMATSFTLQYLTVFGIVAVLLRQMNDTLELILYGTVAYDEGTNGSHSRLRKPVRFTRDDEQTIEKIRLLQLKLVQIVFHTNGGEYGLLLIVVLLTTFIFLNTELLQLYQGIKASAFTFDVIGAKLTNSALKFGMMVVYAIANRTIQTQNLRGLKLLFQLHSSSSSSRCHEITNRFITQTTLFLANGHEAYSMISIDMTLILSIVAGLTNILVVLVQFSDGKPSCNQL</sequence>
<accession>A0A182II37</accession>
<feature type="transmembrane region" description="Helical" evidence="6">
    <location>
        <begin position="185"/>
        <end position="212"/>
    </location>
</feature>
<comment type="similarity">
    <text evidence="6">Belongs to the insect chemoreceptor superfamily. Gustatory receptor (GR) family.</text>
</comment>
<dbReference type="Pfam" id="PF08395">
    <property type="entry name" value="7tm_7"/>
    <property type="match status" value="1"/>
</dbReference>
<evidence type="ECO:0000313" key="7">
    <source>
        <dbReference type="EnsemblMetazoa" id="AARA015626-PA"/>
    </source>
</evidence>
<dbReference type="InterPro" id="IPR013604">
    <property type="entry name" value="7TM_chemorcpt"/>
</dbReference>
<comment type="caution">
    <text evidence="6">Lacks conserved residue(s) required for the propagation of feature annotation.</text>
</comment>
<evidence type="ECO:0000256" key="1">
    <source>
        <dbReference type="ARBA" id="ARBA00004651"/>
    </source>
</evidence>
<evidence type="ECO:0000256" key="3">
    <source>
        <dbReference type="ARBA" id="ARBA00022692"/>
    </source>
</evidence>
<feature type="transmembrane region" description="Helical" evidence="6">
    <location>
        <begin position="57"/>
        <end position="80"/>
    </location>
</feature>
<protein>
    <recommendedName>
        <fullName evidence="6">Gustatory receptor</fullName>
    </recommendedName>
</protein>
<keyword evidence="6" id="KW-0807">Transducer</keyword>
<evidence type="ECO:0000256" key="4">
    <source>
        <dbReference type="ARBA" id="ARBA00022989"/>
    </source>
</evidence>
<dbReference type="Proteomes" id="UP000075840">
    <property type="component" value="Unassembled WGS sequence"/>
</dbReference>
<dbReference type="EnsemblMetazoa" id="AARA015626-RA">
    <property type="protein sequence ID" value="AARA015626-PA"/>
    <property type="gene ID" value="AARA015626"/>
</dbReference>
<comment type="subcellular location">
    <subcellularLocation>
        <location evidence="1 6">Cell membrane</location>
        <topology evidence="1 6">Multi-pass membrane protein</topology>
    </subcellularLocation>
</comment>
<keyword evidence="4 6" id="KW-1133">Transmembrane helix</keyword>
<dbReference type="GO" id="GO:0007165">
    <property type="term" value="P:signal transduction"/>
    <property type="evidence" value="ECO:0007669"/>
    <property type="project" value="UniProtKB-KW"/>
</dbReference>
<keyword evidence="8" id="KW-1185">Reference proteome</keyword>
<reference evidence="7" key="1">
    <citation type="submission" date="2022-08" db="UniProtKB">
        <authorList>
            <consortium name="EnsemblMetazoa"/>
        </authorList>
    </citation>
    <scope>IDENTIFICATION</scope>
    <source>
        <strain evidence="7">Dongola</strain>
    </source>
</reference>
<dbReference type="VEuPathDB" id="VectorBase:AARA015626"/>